<evidence type="ECO:0000256" key="1">
    <source>
        <dbReference type="ARBA" id="ARBA00022679"/>
    </source>
</evidence>
<evidence type="ECO:0000256" key="3">
    <source>
        <dbReference type="SAM" id="MobiDB-lite"/>
    </source>
</evidence>
<feature type="region of interest" description="Disordered" evidence="3">
    <location>
        <begin position="1"/>
        <end position="22"/>
    </location>
</feature>
<dbReference type="PANTHER" id="PTHR12283">
    <property type="entry name" value="GLUTAMINYL-PEPTIDE CYCLOTRANSFERASE"/>
    <property type="match status" value="1"/>
</dbReference>
<dbReference type="Proteomes" id="UP000886722">
    <property type="component" value="Unassembled WGS sequence"/>
</dbReference>
<comment type="caution">
    <text evidence="5">The sequence shown here is derived from an EMBL/GenBank/DDBJ whole genome shotgun (WGS) entry which is preliminary data.</text>
</comment>
<evidence type="ECO:0000313" key="5">
    <source>
        <dbReference type="EMBL" id="HIT38618.1"/>
    </source>
</evidence>
<proteinExistence type="predicted"/>
<protein>
    <submittedName>
        <fullName evidence="5">M28 family peptidase</fullName>
    </submittedName>
</protein>
<name>A0A9D1GD04_9BACT</name>
<dbReference type="GO" id="GO:0008270">
    <property type="term" value="F:zinc ion binding"/>
    <property type="evidence" value="ECO:0007669"/>
    <property type="project" value="TreeGrafter"/>
</dbReference>
<dbReference type="InterPro" id="IPR040234">
    <property type="entry name" value="QC/QCL"/>
</dbReference>
<dbReference type="Gene3D" id="3.40.630.10">
    <property type="entry name" value="Zn peptidases"/>
    <property type="match status" value="1"/>
</dbReference>
<organism evidence="5 6">
    <name type="scientific">Candidatus Caccoplasma intestinavium</name>
    <dbReference type="NCBI Taxonomy" id="2840716"/>
    <lineage>
        <taxon>Bacteria</taxon>
        <taxon>Pseudomonadati</taxon>
        <taxon>Bacteroidota</taxon>
        <taxon>Bacteroidia</taxon>
        <taxon>Bacteroidales</taxon>
        <taxon>Bacteroidaceae</taxon>
        <taxon>Bacteroidaceae incertae sedis</taxon>
        <taxon>Candidatus Caccoplasma</taxon>
    </lineage>
</organism>
<gene>
    <name evidence="5" type="ORF">IAD06_01075</name>
</gene>
<dbReference type="GO" id="GO:0016603">
    <property type="term" value="F:glutaminyl-peptide cyclotransferase activity"/>
    <property type="evidence" value="ECO:0007669"/>
    <property type="project" value="TreeGrafter"/>
</dbReference>
<keyword evidence="2" id="KW-0012">Acyltransferase</keyword>
<keyword evidence="1" id="KW-0808">Transferase</keyword>
<reference evidence="5" key="1">
    <citation type="submission" date="2020-10" db="EMBL/GenBank/DDBJ databases">
        <authorList>
            <person name="Gilroy R."/>
        </authorList>
    </citation>
    <scope>NUCLEOTIDE SEQUENCE</scope>
    <source>
        <strain evidence="5">21143</strain>
    </source>
</reference>
<dbReference type="EMBL" id="DVKT01000006">
    <property type="protein sequence ID" value="HIT38618.1"/>
    <property type="molecule type" value="Genomic_DNA"/>
</dbReference>
<dbReference type="InterPro" id="IPR007484">
    <property type="entry name" value="Peptidase_M28"/>
</dbReference>
<evidence type="ECO:0000259" key="4">
    <source>
        <dbReference type="Pfam" id="PF04389"/>
    </source>
</evidence>
<feature type="compositionally biased region" description="Polar residues" evidence="3">
    <location>
        <begin position="1"/>
        <end position="10"/>
    </location>
</feature>
<dbReference type="AlphaFoldDB" id="A0A9D1GD04"/>
<dbReference type="SUPFAM" id="SSF53187">
    <property type="entry name" value="Zn-dependent exopeptidases"/>
    <property type="match status" value="1"/>
</dbReference>
<accession>A0A9D1GD04</accession>
<sequence length="314" mass="35307">MLFTTACRQPSSSSSQTQAPPHVVDVPDFNADSAFAYVERQVAFGPRVPNTPAHRNAAEYLATELRRHGAQVVLQDFRVRAYDGTMLDACNIIASYSPEKKDRVLLFAHWDTRPYADNDPQQKNHRLPIDGANDGASGVAVLLETARQIHARSPRIGIDIIFFDVEDYGRPYFSDRPEQGDSWALGSQYWARRPHNPAYRARYGILLDMVGGKNCRFPREGVSMQQAPGIVDKVWKAAQSLGYGDYFVDERGGYINDDHVYVGRRVPSIDIIAYDESQGGFVPQWHTLDDTLENIDKGTLKAVGQTLLWVIYNE</sequence>
<dbReference type="PANTHER" id="PTHR12283:SF6">
    <property type="entry name" value="GLUTAMINYL-PEPTIDE CYCLOTRANSFERASE-RELATED"/>
    <property type="match status" value="1"/>
</dbReference>
<evidence type="ECO:0000313" key="6">
    <source>
        <dbReference type="Proteomes" id="UP000886722"/>
    </source>
</evidence>
<reference evidence="5" key="2">
    <citation type="journal article" date="2021" name="PeerJ">
        <title>Extensive microbial diversity within the chicken gut microbiome revealed by metagenomics and culture.</title>
        <authorList>
            <person name="Gilroy R."/>
            <person name="Ravi A."/>
            <person name="Getino M."/>
            <person name="Pursley I."/>
            <person name="Horton D.L."/>
            <person name="Alikhan N.F."/>
            <person name="Baker D."/>
            <person name="Gharbi K."/>
            <person name="Hall N."/>
            <person name="Watson M."/>
            <person name="Adriaenssens E.M."/>
            <person name="Foster-Nyarko E."/>
            <person name="Jarju S."/>
            <person name="Secka A."/>
            <person name="Antonio M."/>
            <person name="Oren A."/>
            <person name="Chaudhuri R.R."/>
            <person name="La Ragione R."/>
            <person name="Hildebrand F."/>
            <person name="Pallen M.J."/>
        </authorList>
    </citation>
    <scope>NUCLEOTIDE SEQUENCE</scope>
    <source>
        <strain evidence="5">21143</strain>
    </source>
</reference>
<feature type="domain" description="Peptidase M28" evidence="4">
    <location>
        <begin position="91"/>
        <end position="308"/>
    </location>
</feature>
<dbReference type="Pfam" id="PF04389">
    <property type="entry name" value="Peptidase_M28"/>
    <property type="match status" value="1"/>
</dbReference>
<evidence type="ECO:0000256" key="2">
    <source>
        <dbReference type="ARBA" id="ARBA00023315"/>
    </source>
</evidence>